<reference evidence="1 2" key="1">
    <citation type="journal article" date="2018" name="PLoS ONE">
        <title>The draft genome of Kipferlia bialata reveals reductive genome evolution in fornicate parasites.</title>
        <authorList>
            <person name="Tanifuji G."/>
            <person name="Takabayashi S."/>
            <person name="Kume K."/>
            <person name="Takagi M."/>
            <person name="Nakayama T."/>
            <person name="Kamikawa R."/>
            <person name="Inagaki Y."/>
            <person name="Hashimoto T."/>
        </authorList>
    </citation>
    <scope>NUCLEOTIDE SEQUENCE [LARGE SCALE GENOMIC DNA]</scope>
    <source>
        <strain evidence="1">NY0173</strain>
    </source>
</reference>
<accession>A0A9K3GGH5</accession>
<name>A0A9K3GGH5_9EUKA</name>
<comment type="caution">
    <text evidence="1">The sequence shown here is derived from an EMBL/GenBank/DDBJ whole genome shotgun (WGS) entry which is preliminary data.</text>
</comment>
<evidence type="ECO:0000313" key="1">
    <source>
        <dbReference type="EMBL" id="GIQ83054.1"/>
    </source>
</evidence>
<protein>
    <submittedName>
        <fullName evidence="1">Uncharacterized protein</fullName>
    </submittedName>
</protein>
<gene>
    <name evidence="1" type="ORF">KIPB_004302</name>
</gene>
<dbReference type="Proteomes" id="UP000265618">
    <property type="component" value="Unassembled WGS sequence"/>
</dbReference>
<dbReference type="AlphaFoldDB" id="A0A9K3GGH5"/>
<keyword evidence="2" id="KW-1185">Reference proteome</keyword>
<proteinExistence type="predicted"/>
<dbReference type="EMBL" id="BDIP01000907">
    <property type="protein sequence ID" value="GIQ83054.1"/>
    <property type="molecule type" value="Genomic_DNA"/>
</dbReference>
<evidence type="ECO:0000313" key="2">
    <source>
        <dbReference type="Proteomes" id="UP000265618"/>
    </source>
</evidence>
<organism evidence="1 2">
    <name type="scientific">Kipferlia bialata</name>
    <dbReference type="NCBI Taxonomy" id="797122"/>
    <lineage>
        <taxon>Eukaryota</taxon>
        <taxon>Metamonada</taxon>
        <taxon>Carpediemonas-like organisms</taxon>
        <taxon>Kipferlia</taxon>
    </lineage>
</organism>
<sequence>MTHFSLLDSSVGEGETAALQPLGALAVRLSTHMSQIESYRRDHPLPFSPHAWDYPRGFATTLKRVVDPIETDLEAAEDMSPGDPDMVYVATHYSTLDEGLMFLYDLQKHIDSFRCGVANTTYV</sequence>